<evidence type="ECO:0000313" key="2">
    <source>
        <dbReference type="EMBL" id="CAF4517626.1"/>
    </source>
</evidence>
<gene>
    <name evidence="1" type="ORF">GPM918_LOCUS43954</name>
    <name evidence="2" type="ORF">SRO942_LOCUS45616</name>
</gene>
<proteinExistence type="predicted"/>
<keyword evidence="3" id="KW-1185">Reference proteome</keyword>
<dbReference type="AlphaFoldDB" id="A0A816CP85"/>
<name>A0A816CP85_9BILA</name>
<reference evidence="1" key="1">
    <citation type="submission" date="2021-02" db="EMBL/GenBank/DDBJ databases">
        <authorList>
            <person name="Nowell W R."/>
        </authorList>
    </citation>
    <scope>NUCLEOTIDE SEQUENCE</scope>
</reference>
<organism evidence="1 3">
    <name type="scientific">Didymodactylos carnosus</name>
    <dbReference type="NCBI Taxonomy" id="1234261"/>
    <lineage>
        <taxon>Eukaryota</taxon>
        <taxon>Metazoa</taxon>
        <taxon>Spiralia</taxon>
        <taxon>Gnathifera</taxon>
        <taxon>Rotifera</taxon>
        <taxon>Eurotatoria</taxon>
        <taxon>Bdelloidea</taxon>
        <taxon>Philodinida</taxon>
        <taxon>Philodinidae</taxon>
        <taxon>Didymodactylos</taxon>
    </lineage>
</organism>
<dbReference type="EMBL" id="CAJOBC010109146">
    <property type="protein sequence ID" value="CAF4517626.1"/>
    <property type="molecule type" value="Genomic_DNA"/>
</dbReference>
<sequence>MKYFKRDANIARVTAAAIPVGSSIDVPTAPAMTFDASLPLLSFYATPPVEVQNTQIIDHVGEETLELNVTKLGTALQEDGPGDDKKEIAWISVGVKSWAKMKGRGKDKKGKLEKHFSSTAHKSSQDRYMIFKTKSMNVDIMLNNDCRRAQQQQEAILELNKHI</sequence>
<evidence type="ECO:0000313" key="3">
    <source>
        <dbReference type="Proteomes" id="UP000663829"/>
    </source>
</evidence>
<accession>A0A816CP85</accession>
<feature type="non-terminal residue" evidence="1">
    <location>
        <position position="1"/>
    </location>
</feature>
<dbReference type="EMBL" id="CAJNOQ010041736">
    <property type="protein sequence ID" value="CAF1624597.1"/>
    <property type="molecule type" value="Genomic_DNA"/>
</dbReference>
<dbReference type="Proteomes" id="UP000681722">
    <property type="component" value="Unassembled WGS sequence"/>
</dbReference>
<protein>
    <submittedName>
        <fullName evidence="1">Uncharacterized protein</fullName>
    </submittedName>
</protein>
<comment type="caution">
    <text evidence="1">The sequence shown here is derived from an EMBL/GenBank/DDBJ whole genome shotgun (WGS) entry which is preliminary data.</text>
</comment>
<dbReference type="Proteomes" id="UP000663829">
    <property type="component" value="Unassembled WGS sequence"/>
</dbReference>
<evidence type="ECO:0000313" key="1">
    <source>
        <dbReference type="EMBL" id="CAF1624597.1"/>
    </source>
</evidence>